<dbReference type="AlphaFoldDB" id="A0A016TRM3"/>
<organism evidence="2 3">
    <name type="scientific">Ancylostoma ceylanicum</name>
    <dbReference type="NCBI Taxonomy" id="53326"/>
    <lineage>
        <taxon>Eukaryota</taxon>
        <taxon>Metazoa</taxon>
        <taxon>Ecdysozoa</taxon>
        <taxon>Nematoda</taxon>
        <taxon>Chromadorea</taxon>
        <taxon>Rhabditida</taxon>
        <taxon>Rhabditina</taxon>
        <taxon>Rhabditomorpha</taxon>
        <taxon>Strongyloidea</taxon>
        <taxon>Ancylostomatidae</taxon>
        <taxon>Ancylostomatinae</taxon>
        <taxon>Ancylostoma</taxon>
    </lineage>
</organism>
<sequence>MYVRFFLYNNVFITIIILKVLAWFAWYNIHIISFLMLKSFHSVKLYLEYIMCFLSDEAQMPCHQFLHGYPSSSILGRPR</sequence>
<feature type="transmembrane region" description="Helical" evidence="1">
    <location>
        <begin position="12"/>
        <end position="37"/>
    </location>
</feature>
<evidence type="ECO:0000313" key="3">
    <source>
        <dbReference type="Proteomes" id="UP000024635"/>
    </source>
</evidence>
<evidence type="ECO:0000313" key="2">
    <source>
        <dbReference type="EMBL" id="EYC05415.1"/>
    </source>
</evidence>
<dbReference type="EMBL" id="JARK01001418">
    <property type="protein sequence ID" value="EYC05415.1"/>
    <property type="molecule type" value="Genomic_DNA"/>
</dbReference>
<evidence type="ECO:0000256" key="1">
    <source>
        <dbReference type="SAM" id="Phobius"/>
    </source>
</evidence>
<name>A0A016TRM3_9BILA</name>
<keyword evidence="3" id="KW-1185">Reference proteome</keyword>
<reference evidence="3" key="1">
    <citation type="journal article" date="2015" name="Nat. Genet.">
        <title>The genome and transcriptome of the zoonotic hookworm Ancylostoma ceylanicum identify infection-specific gene families.</title>
        <authorList>
            <person name="Schwarz E.M."/>
            <person name="Hu Y."/>
            <person name="Antoshechkin I."/>
            <person name="Miller M.M."/>
            <person name="Sternberg P.W."/>
            <person name="Aroian R.V."/>
        </authorList>
    </citation>
    <scope>NUCLEOTIDE SEQUENCE</scope>
    <source>
        <strain evidence="3">HY135</strain>
    </source>
</reference>
<proteinExistence type="predicted"/>
<keyword evidence="1" id="KW-0472">Membrane</keyword>
<dbReference type="Proteomes" id="UP000024635">
    <property type="component" value="Unassembled WGS sequence"/>
</dbReference>
<gene>
    <name evidence="2" type="primary">Acey_s0082.g1569</name>
    <name evidence="2" type="ORF">Y032_0082g1569</name>
</gene>
<accession>A0A016TRM3</accession>
<keyword evidence="1" id="KW-0812">Transmembrane</keyword>
<keyword evidence="1" id="KW-1133">Transmembrane helix</keyword>
<protein>
    <submittedName>
        <fullName evidence="2">Uncharacterized protein</fullName>
    </submittedName>
</protein>
<comment type="caution">
    <text evidence="2">The sequence shown here is derived from an EMBL/GenBank/DDBJ whole genome shotgun (WGS) entry which is preliminary data.</text>
</comment>